<evidence type="ECO:0000256" key="1">
    <source>
        <dbReference type="SAM" id="MobiDB-lite"/>
    </source>
</evidence>
<feature type="region of interest" description="Disordered" evidence="1">
    <location>
        <begin position="555"/>
        <end position="575"/>
    </location>
</feature>
<reference evidence="2 3" key="1">
    <citation type="submission" date="2015-08" db="EMBL/GenBank/DDBJ databases">
        <title>Next Generation Sequencing and Analysis of the Genome of Puccinia sorghi L Schw, the Causal Agent of Maize Common Rust.</title>
        <authorList>
            <person name="Rochi L."/>
            <person name="Burguener G."/>
            <person name="Darino M."/>
            <person name="Turjanski A."/>
            <person name="Kreff E."/>
            <person name="Dieguez M.J."/>
            <person name="Sacco F."/>
        </authorList>
    </citation>
    <scope>NUCLEOTIDE SEQUENCE [LARGE SCALE GENOMIC DNA]</scope>
    <source>
        <strain evidence="2 3">RO10H11247</strain>
    </source>
</reference>
<comment type="caution">
    <text evidence="2">The sequence shown here is derived from an EMBL/GenBank/DDBJ whole genome shotgun (WGS) entry which is preliminary data.</text>
</comment>
<keyword evidence="3" id="KW-1185">Reference proteome</keyword>
<proteinExistence type="predicted"/>
<dbReference type="Proteomes" id="UP000037035">
    <property type="component" value="Unassembled WGS sequence"/>
</dbReference>
<evidence type="ECO:0000313" key="2">
    <source>
        <dbReference type="EMBL" id="KNZ52705.1"/>
    </source>
</evidence>
<organism evidence="2 3">
    <name type="scientific">Puccinia sorghi</name>
    <dbReference type="NCBI Taxonomy" id="27349"/>
    <lineage>
        <taxon>Eukaryota</taxon>
        <taxon>Fungi</taxon>
        <taxon>Dikarya</taxon>
        <taxon>Basidiomycota</taxon>
        <taxon>Pucciniomycotina</taxon>
        <taxon>Pucciniomycetes</taxon>
        <taxon>Pucciniales</taxon>
        <taxon>Pucciniaceae</taxon>
        <taxon>Puccinia</taxon>
    </lineage>
</organism>
<accession>A0A0L6UXV2</accession>
<dbReference type="VEuPathDB" id="FungiDB:VP01_3475g2"/>
<evidence type="ECO:0000313" key="3">
    <source>
        <dbReference type="Proteomes" id="UP000037035"/>
    </source>
</evidence>
<sequence length="771" mass="87610">MRKSGHPLHMSPGVSTTGHCSAAHALAALQRRPRFSSPVAPPMLPAKRCSGPGAPPPRFSGPCVWIMQRCVFIFIILSLAMRRSHHYKKPCTAASRNHLILFGSSRKKNIHRLFFLLNGPPLLSSTTFVRHGASHVSILPCLVSASSAVYEASHSADCPLSPADSPLKLHHETVTERYLKEASFSRIILLGQMMATGDITGRTFFTAIQVPPLRSARCEESAPTPQVLDRHLNITAAEPRLPTEQTPHFLICLPVFHLGSSIKHETYQLVCYHYSPPAEGTVLLSPPAHRGCSRTGPPCNKQELPRCFGNHSTEQSHLFHLHFITSPPKKAFVLKDSKSLMNLFRSEQKQRYSILSMHSEIDLLSSRMKKNLQKPAKNQLLRHIPSELTQRCSLTRPSEAYILLAEIFRFSYMYSFPNCRMNTSPTCQFFSRPINKHPMTGFGRYKILEGCLKSIHTNVRHSFVFFWNKRMMEGERTRGKNRELRLNTTIRLRLCNLNMRMSNLAATWPSWRFNPTKMAFSIFLTNLAAQCLPASFVLKFYLEIKTRTNTSSLKKKKKKTLTKKNDNSSSFPLGETSRFIPQLERASQAISGPSTFLRKTLISSKPSQMVQSQAFPQKAWLFRSPMKILLQLSRTNLVRIKALPPLLLLQMTLLLKRLFQSLMIHKNPIPTQTLQTPCQCSKKCHLTSKKLTEEKGKRVRKIQELPWSKGDYNLKDRGEKGEVLLLVRLMSEEGLFLLAKKGRDSKFMIEFDSKNSQVSIELVDLAIYQIR</sequence>
<dbReference type="AlphaFoldDB" id="A0A0L6UXV2"/>
<gene>
    <name evidence="2" type="ORF">VP01_3475g2</name>
</gene>
<dbReference type="EMBL" id="LAVV01008474">
    <property type="protein sequence ID" value="KNZ52705.1"/>
    <property type="molecule type" value="Genomic_DNA"/>
</dbReference>
<protein>
    <submittedName>
        <fullName evidence="2">Uncharacterized protein</fullName>
    </submittedName>
</protein>
<name>A0A0L6UXV2_9BASI</name>